<evidence type="ECO:0000313" key="2">
    <source>
        <dbReference type="EMBL" id="QQD18122.1"/>
    </source>
</evidence>
<gene>
    <name evidence="2" type="ORF">I6N98_17570</name>
</gene>
<dbReference type="PANTHER" id="PTHR33221">
    <property type="entry name" value="WINGED HELIX-TURN-HELIX TRANSCRIPTIONAL REGULATOR, RRF2 FAMILY"/>
    <property type="match status" value="1"/>
</dbReference>
<dbReference type="KEGG" id="snan:I6N98_17570"/>
<accession>A0A7T4R0P1</accession>
<dbReference type="Gene3D" id="1.10.10.10">
    <property type="entry name" value="Winged helix-like DNA-binding domain superfamily/Winged helix DNA-binding domain"/>
    <property type="match status" value="1"/>
</dbReference>
<keyword evidence="1" id="KW-0238">DNA-binding</keyword>
<protein>
    <submittedName>
        <fullName evidence="2">Rrf2 family transcriptional regulator</fullName>
    </submittedName>
</protein>
<sequence length="135" mass="14913">MQLTKQTDFAFRVLLYLGQMPEETLCNLREICDYYDISHNHVAKVAVKMAKLGYIRSVRGHGGGIALLAKPQDINVAQVIRDFEPSLQPVNCNAPACRLLPSCKLKSVLFTAMNDFLSSASQYTLADLLPTQAAP</sequence>
<dbReference type="EMBL" id="CP066167">
    <property type="protein sequence ID" value="QQD18122.1"/>
    <property type="molecule type" value="Genomic_DNA"/>
</dbReference>
<organism evidence="2 3">
    <name type="scientific">Spongiibacter nanhainus</name>
    <dbReference type="NCBI Taxonomy" id="2794344"/>
    <lineage>
        <taxon>Bacteria</taxon>
        <taxon>Pseudomonadati</taxon>
        <taxon>Pseudomonadota</taxon>
        <taxon>Gammaproteobacteria</taxon>
        <taxon>Cellvibrionales</taxon>
        <taxon>Spongiibacteraceae</taxon>
        <taxon>Spongiibacter</taxon>
    </lineage>
</organism>
<dbReference type="GO" id="GO:0005829">
    <property type="term" value="C:cytosol"/>
    <property type="evidence" value="ECO:0007669"/>
    <property type="project" value="TreeGrafter"/>
</dbReference>
<dbReference type="Pfam" id="PF02082">
    <property type="entry name" value="Rrf2"/>
    <property type="match status" value="1"/>
</dbReference>
<proteinExistence type="predicted"/>
<dbReference type="Proteomes" id="UP000596063">
    <property type="component" value="Chromosome"/>
</dbReference>
<dbReference type="InterPro" id="IPR036388">
    <property type="entry name" value="WH-like_DNA-bd_sf"/>
</dbReference>
<dbReference type="GO" id="GO:0003700">
    <property type="term" value="F:DNA-binding transcription factor activity"/>
    <property type="evidence" value="ECO:0007669"/>
    <property type="project" value="TreeGrafter"/>
</dbReference>
<keyword evidence="3" id="KW-1185">Reference proteome</keyword>
<evidence type="ECO:0000256" key="1">
    <source>
        <dbReference type="ARBA" id="ARBA00023125"/>
    </source>
</evidence>
<dbReference type="InterPro" id="IPR036390">
    <property type="entry name" value="WH_DNA-bd_sf"/>
</dbReference>
<dbReference type="RefSeq" id="WP_198569620.1">
    <property type="nucleotide sequence ID" value="NZ_CP066167.1"/>
</dbReference>
<dbReference type="NCBIfam" id="TIGR00738">
    <property type="entry name" value="rrf2_super"/>
    <property type="match status" value="1"/>
</dbReference>
<dbReference type="InterPro" id="IPR000944">
    <property type="entry name" value="Tscrpt_reg_Rrf2"/>
</dbReference>
<dbReference type="GO" id="GO:0003677">
    <property type="term" value="F:DNA binding"/>
    <property type="evidence" value="ECO:0007669"/>
    <property type="project" value="UniProtKB-KW"/>
</dbReference>
<dbReference type="AlphaFoldDB" id="A0A7T4R0P1"/>
<name>A0A7T4R0P1_9GAMM</name>
<dbReference type="PANTHER" id="PTHR33221:SF4">
    <property type="entry name" value="HTH-TYPE TRANSCRIPTIONAL REPRESSOR NSRR"/>
    <property type="match status" value="1"/>
</dbReference>
<dbReference type="PROSITE" id="PS51197">
    <property type="entry name" value="HTH_RRF2_2"/>
    <property type="match status" value="1"/>
</dbReference>
<dbReference type="SUPFAM" id="SSF46785">
    <property type="entry name" value="Winged helix' DNA-binding domain"/>
    <property type="match status" value="1"/>
</dbReference>
<evidence type="ECO:0000313" key="3">
    <source>
        <dbReference type="Proteomes" id="UP000596063"/>
    </source>
</evidence>
<reference evidence="2 3" key="1">
    <citation type="submission" date="2020-12" db="EMBL/GenBank/DDBJ databases">
        <authorList>
            <person name="Shan Y."/>
        </authorList>
    </citation>
    <scope>NUCLEOTIDE SEQUENCE [LARGE SCALE GENOMIC DNA]</scope>
    <source>
        <strain evidence="3">csc3.9</strain>
    </source>
</reference>